<dbReference type="AlphaFoldDB" id="A0A2A9HFC7"/>
<name>A0A2A9HFC7_TEPT2</name>
<sequence>MRYAVGMPAYQPEDLDPVERALLGVLSVGLPPSKAAGSDTFRVDHVTAVVVSLAETGERHAHLAEDGVRVTAEFRARLRAAVESLVEKGLVIQQAAGMPAAAGGYETGLQIDLVDPDEHPVVLDRYLSQLCMEELFNIPAVYPYLMERYSSSGEVWRRLREGGYARD</sequence>
<dbReference type="Proteomes" id="UP000223071">
    <property type="component" value="Unassembled WGS sequence"/>
</dbReference>
<reference evidence="1 2" key="1">
    <citation type="submission" date="2017-09" db="EMBL/GenBank/DDBJ databases">
        <title>Sequencing the genomes of two abundant thermophiles in Great Basin hot springs: Thermocrinis jamiesonii and novel Chloroflexi Thermoflexus hugenholtzii.</title>
        <authorList>
            <person name="Hedlund B."/>
        </authorList>
    </citation>
    <scope>NUCLEOTIDE SEQUENCE [LARGE SCALE GENOMIC DNA]</scope>
    <source>
        <strain evidence="1 2">G233</strain>
    </source>
</reference>
<dbReference type="EMBL" id="PDJQ01000001">
    <property type="protein sequence ID" value="PFG73715.1"/>
    <property type="molecule type" value="Genomic_DNA"/>
</dbReference>
<keyword evidence="2" id="KW-1185">Reference proteome</keyword>
<evidence type="ECO:0000313" key="1">
    <source>
        <dbReference type="EMBL" id="PFG73715.1"/>
    </source>
</evidence>
<protein>
    <submittedName>
        <fullName evidence="1">Uncharacterized protein</fullName>
    </submittedName>
</protein>
<accession>A0A2A9HFC7</accession>
<organism evidence="1 2">
    <name type="scientific">Tepidiforma thermophila (strain KCTC 52669 / CGMCC 1.13589 / G233)</name>
    <dbReference type="NCBI Taxonomy" id="2761530"/>
    <lineage>
        <taxon>Bacteria</taxon>
        <taxon>Bacillati</taxon>
        <taxon>Chloroflexota</taxon>
        <taxon>Tepidiformia</taxon>
        <taxon>Tepidiformales</taxon>
        <taxon>Tepidiformaceae</taxon>
        <taxon>Tepidiforma</taxon>
    </lineage>
</organism>
<comment type="caution">
    <text evidence="1">The sequence shown here is derived from an EMBL/GenBank/DDBJ whole genome shotgun (WGS) entry which is preliminary data.</text>
</comment>
<evidence type="ECO:0000313" key="2">
    <source>
        <dbReference type="Proteomes" id="UP000223071"/>
    </source>
</evidence>
<gene>
    <name evidence="1" type="ORF">A9A59_0918</name>
</gene>
<proteinExistence type="predicted"/>